<keyword evidence="4" id="KW-0812">Transmembrane</keyword>
<protein>
    <recommendedName>
        <fullName evidence="5">C2 domain-containing protein</fullName>
    </recommendedName>
</protein>
<gene>
    <name evidence="6" type="ORF">TrLO_g14275</name>
</gene>
<name>A0A9W7C6A5_9STRA</name>
<dbReference type="SMART" id="SM00239">
    <property type="entry name" value="C2"/>
    <property type="match status" value="1"/>
</dbReference>
<feature type="domain" description="C2" evidence="5">
    <location>
        <begin position="308"/>
        <end position="429"/>
    </location>
</feature>
<feature type="region of interest" description="Disordered" evidence="3">
    <location>
        <begin position="261"/>
        <end position="287"/>
    </location>
</feature>
<organism evidence="6 7">
    <name type="scientific">Triparma laevis f. longispina</name>
    <dbReference type="NCBI Taxonomy" id="1714387"/>
    <lineage>
        <taxon>Eukaryota</taxon>
        <taxon>Sar</taxon>
        <taxon>Stramenopiles</taxon>
        <taxon>Ochrophyta</taxon>
        <taxon>Bolidophyceae</taxon>
        <taxon>Parmales</taxon>
        <taxon>Triparmaceae</taxon>
        <taxon>Triparma</taxon>
    </lineage>
</organism>
<dbReference type="AlphaFoldDB" id="A0A9W7C6A5"/>
<evidence type="ECO:0000256" key="3">
    <source>
        <dbReference type="SAM" id="MobiDB-lite"/>
    </source>
</evidence>
<keyword evidence="7" id="KW-1185">Reference proteome</keyword>
<feature type="transmembrane region" description="Helical" evidence="4">
    <location>
        <begin position="840"/>
        <end position="861"/>
    </location>
</feature>
<dbReference type="PROSITE" id="PS50004">
    <property type="entry name" value="C2"/>
    <property type="match status" value="1"/>
</dbReference>
<dbReference type="OrthoDB" id="1029639at2759"/>
<dbReference type="InterPro" id="IPR000008">
    <property type="entry name" value="C2_dom"/>
</dbReference>
<feature type="compositionally biased region" description="Acidic residues" evidence="3">
    <location>
        <begin position="690"/>
        <end position="703"/>
    </location>
</feature>
<evidence type="ECO:0000313" key="6">
    <source>
        <dbReference type="EMBL" id="GMH99969.1"/>
    </source>
</evidence>
<reference evidence="7" key="1">
    <citation type="journal article" date="2023" name="Commun. Biol.">
        <title>Genome analysis of Parmales, the sister group of diatoms, reveals the evolutionary specialization of diatoms from phago-mixotrophs to photoautotrophs.</title>
        <authorList>
            <person name="Ban H."/>
            <person name="Sato S."/>
            <person name="Yoshikawa S."/>
            <person name="Yamada K."/>
            <person name="Nakamura Y."/>
            <person name="Ichinomiya M."/>
            <person name="Sato N."/>
            <person name="Blanc-Mathieu R."/>
            <person name="Endo H."/>
            <person name="Kuwata A."/>
            <person name="Ogata H."/>
        </authorList>
    </citation>
    <scope>NUCLEOTIDE SEQUENCE [LARGE SCALE GENOMIC DNA]</scope>
    <source>
        <strain evidence="7">NIES 3700</strain>
    </source>
</reference>
<evidence type="ECO:0000313" key="7">
    <source>
        <dbReference type="Proteomes" id="UP001165122"/>
    </source>
</evidence>
<accession>A0A9W7C6A5</accession>
<keyword evidence="4" id="KW-0472">Membrane</keyword>
<evidence type="ECO:0000256" key="4">
    <source>
        <dbReference type="SAM" id="Phobius"/>
    </source>
</evidence>
<sequence length="970" mass="108159">MSSSPPPTNRSFDSLPFLNPVNPPSKSKLSRSTSDVGQVVESPRNRWAKTTARLISAVKKSPSPKRRQHPPQSPESHTVTSIASTAAIPLPCPPTQPSNISASYVYKRNKRFGYTKRFLAVDEDTGVFYYFSEGVEPTEVGGELTLDDLESSPHLKSKLLASEWTLSDAPDDPTGFFVFRGAGAANLQSKSGRQNSLFFKVLDPVEATEYISNMLMSKGDWIRISEKLSARGTDQFLHSHISIKGLANIEQVKRTRKITSPTTTKVTGSKTIKSTTQIEEQEHKVKPRRHYPNVWMTNDEMMKEVVKPTVQIQDTTVRNPGLKSIGKVEVEILQCFGLPKMDRFGKTDAYAIFVLGSSYFRSDTIDDNYSPIFLPKCRRAARFNITVPYEKLYVSVYDDDGSFASDDFIGRVEIDLSRLQPFLTYDVSLKLRDSDSIYSRNKPLGVVRLRIKITEWASDSTIIKSWMRNFFERKDGGQIVVTDKPMARQIANTCWGSEVPGEYSARLFKATIREFDLYEINSIHLAKKTIHELAFYESPILGPVKSLYVLAAWMWVAEDGVRALVVSALVFMIISLCENFSSRPAAQTPLGFKTAKLSKGVESLSAHSNRASLVISRSYSNSSLNSNSAAIGNITALGDFPFHNTTLYPEQGFDESLSRALKDKKMLSLLEQKASPFHREGTGTVGGDKLEDDDDEQEDAEDMTENHSFLLDRHLTSKKPVSENTRSTFNKFEKHIEQDEGKAGRSSSIINKFVKYRNRANNATGGMCVDKIFSYEGGGTCGGGEVATEATLKSQSSVNPVAAMKRKYMTPVQVGFKTAISLARALHAIATWKSTTITSIILSALIILTLIAYVFPFNLLFKAVGIAFVGPQNYVFSHLTHQRLLREQSQAASEAQLKRTNSEASTSTTKSNSNKIKKIFSKSSDGGWDTDDKKDKGLKKLIVHLPRRNFFDCSRFNDDTNLFEASKFYG</sequence>
<feature type="region of interest" description="Disordered" evidence="3">
    <location>
        <begin position="890"/>
        <end position="911"/>
    </location>
</feature>
<dbReference type="SUPFAM" id="SSF49562">
    <property type="entry name" value="C2 domain (Calcium/lipid-binding domain, CaLB)"/>
    <property type="match status" value="1"/>
</dbReference>
<feature type="compositionally biased region" description="Polar residues" evidence="3">
    <location>
        <begin position="261"/>
        <end position="278"/>
    </location>
</feature>
<dbReference type="PANTHER" id="PTHR45911">
    <property type="entry name" value="C2 DOMAIN-CONTAINING PROTEIN"/>
    <property type="match status" value="1"/>
</dbReference>
<feature type="region of interest" description="Disordered" evidence="3">
    <location>
        <begin position="1"/>
        <end position="80"/>
    </location>
</feature>
<feature type="region of interest" description="Disordered" evidence="3">
    <location>
        <begin position="675"/>
        <end position="704"/>
    </location>
</feature>
<feature type="compositionally biased region" description="Polar residues" evidence="3">
    <location>
        <begin position="24"/>
        <end position="36"/>
    </location>
</feature>
<keyword evidence="2" id="KW-0106">Calcium</keyword>
<evidence type="ECO:0000256" key="1">
    <source>
        <dbReference type="ARBA" id="ARBA00022723"/>
    </source>
</evidence>
<dbReference type="Pfam" id="PF00168">
    <property type="entry name" value="C2"/>
    <property type="match status" value="1"/>
</dbReference>
<keyword evidence="1" id="KW-0479">Metal-binding</keyword>
<evidence type="ECO:0000256" key="2">
    <source>
        <dbReference type="ARBA" id="ARBA00022837"/>
    </source>
</evidence>
<dbReference type="GO" id="GO:0046872">
    <property type="term" value="F:metal ion binding"/>
    <property type="evidence" value="ECO:0007669"/>
    <property type="project" value="UniProtKB-KW"/>
</dbReference>
<dbReference type="Gene3D" id="2.60.40.150">
    <property type="entry name" value="C2 domain"/>
    <property type="match status" value="1"/>
</dbReference>
<comment type="caution">
    <text evidence="6">The sequence shown here is derived from an EMBL/GenBank/DDBJ whole genome shotgun (WGS) entry which is preliminary data.</text>
</comment>
<proteinExistence type="predicted"/>
<dbReference type="Proteomes" id="UP001165122">
    <property type="component" value="Unassembled WGS sequence"/>
</dbReference>
<dbReference type="EMBL" id="BRXW01000017">
    <property type="protein sequence ID" value="GMH99969.1"/>
    <property type="molecule type" value="Genomic_DNA"/>
</dbReference>
<evidence type="ECO:0000259" key="5">
    <source>
        <dbReference type="PROSITE" id="PS50004"/>
    </source>
</evidence>
<dbReference type="InterPro" id="IPR035892">
    <property type="entry name" value="C2_domain_sf"/>
</dbReference>
<keyword evidence="4" id="KW-1133">Transmembrane helix</keyword>